<keyword evidence="3" id="KW-1185">Reference proteome</keyword>
<organism evidence="2 3">
    <name type="scientific">Prunus armeniaca</name>
    <name type="common">Apricot</name>
    <name type="synonym">Armeniaca vulgaris</name>
    <dbReference type="NCBI Taxonomy" id="36596"/>
    <lineage>
        <taxon>Eukaryota</taxon>
        <taxon>Viridiplantae</taxon>
        <taxon>Streptophyta</taxon>
        <taxon>Embryophyta</taxon>
        <taxon>Tracheophyta</taxon>
        <taxon>Spermatophyta</taxon>
        <taxon>Magnoliopsida</taxon>
        <taxon>eudicotyledons</taxon>
        <taxon>Gunneridae</taxon>
        <taxon>Pentapetalae</taxon>
        <taxon>rosids</taxon>
        <taxon>fabids</taxon>
        <taxon>Rosales</taxon>
        <taxon>Rosaceae</taxon>
        <taxon>Amygdaloideae</taxon>
        <taxon>Amygdaleae</taxon>
        <taxon>Prunus</taxon>
    </lineage>
</organism>
<dbReference type="Proteomes" id="UP000507245">
    <property type="component" value="Unassembled WGS sequence"/>
</dbReference>
<accession>A0A6J5W9D3</accession>
<dbReference type="AlphaFoldDB" id="A0A6J5W9D3"/>
<gene>
    <name evidence="2" type="ORF">ORAREDHAP_LOCUS8009</name>
</gene>
<name>A0A6J5W9D3_PRUAR</name>
<feature type="domain" description="RPW8" evidence="1">
    <location>
        <begin position="1"/>
        <end position="73"/>
    </location>
</feature>
<dbReference type="OrthoDB" id="1704169at2759"/>
<evidence type="ECO:0000313" key="3">
    <source>
        <dbReference type="Proteomes" id="UP000507245"/>
    </source>
</evidence>
<evidence type="ECO:0000313" key="2">
    <source>
        <dbReference type="EMBL" id="CAB4296412.1"/>
    </source>
</evidence>
<sequence>MAVIDFFASEIVTELLKTMIAISRKSWLSKGNADNLISFVQELLPIIQEIKYSDVELPAIRQLQLDRFFELLK</sequence>
<dbReference type="PROSITE" id="PS51153">
    <property type="entry name" value="RPW8"/>
    <property type="match status" value="1"/>
</dbReference>
<dbReference type="InterPro" id="IPR008808">
    <property type="entry name" value="Powdery_mildew-R_dom"/>
</dbReference>
<dbReference type="EMBL" id="CAEKKB010000001">
    <property type="protein sequence ID" value="CAB4296412.1"/>
    <property type="molecule type" value="Genomic_DNA"/>
</dbReference>
<reference evidence="3" key="1">
    <citation type="journal article" date="2020" name="Genome Biol.">
        <title>Gamete binning: chromosome-level and haplotype-resolved genome assembly enabled by high-throughput single-cell sequencing of gamete genomes.</title>
        <authorList>
            <person name="Campoy J.A."/>
            <person name="Sun H."/>
            <person name="Goel M."/>
            <person name="Jiao W.-B."/>
            <person name="Folz-Donahue K."/>
            <person name="Wang N."/>
            <person name="Rubio M."/>
            <person name="Liu C."/>
            <person name="Kukat C."/>
            <person name="Ruiz D."/>
            <person name="Huettel B."/>
            <person name="Schneeberger K."/>
        </authorList>
    </citation>
    <scope>NUCLEOTIDE SEQUENCE [LARGE SCALE GENOMIC DNA]</scope>
    <source>
        <strain evidence="3">cv. Rojo Pasion</strain>
    </source>
</reference>
<proteinExistence type="predicted"/>
<evidence type="ECO:0000259" key="1">
    <source>
        <dbReference type="PROSITE" id="PS51153"/>
    </source>
</evidence>
<protein>
    <recommendedName>
        <fullName evidence="1">RPW8 domain-containing protein</fullName>
    </recommendedName>
</protein>